<comment type="caution">
    <text evidence="9">The sequence shown here is derived from an EMBL/GenBank/DDBJ whole genome shotgun (WGS) entry which is preliminary data.</text>
</comment>
<keyword evidence="10" id="KW-1185">Reference proteome</keyword>
<evidence type="ECO:0000256" key="4">
    <source>
        <dbReference type="ARBA" id="ARBA00022692"/>
    </source>
</evidence>
<accession>A0A545TBR9</accession>
<evidence type="ECO:0000256" key="8">
    <source>
        <dbReference type="SAM" id="Phobius"/>
    </source>
</evidence>
<dbReference type="PANTHER" id="PTHR30558">
    <property type="entry name" value="EXBD MEMBRANE COMPONENT OF PMF-DRIVEN MACROMOLECULE IMPORT SYSTEM"/>
    <property type="match status" value="1"/>
</dbReference>
<dbReference type="GO" id="GO:0015031">
    <property type="term" value="P:protein transport"/>
    <property type="evidence" value="ECO:0007669"/>
    <property type="project" value="UniProtKB-KW"/>
</dbReference>
<evidence type="ECO:0000313" key="9">
    <source>
        <dbReference type="EMBL" id="TQV74636.1"/>
    </source>
</evidence>
<keyword evidence="7" id="KW-0653">Protein transport</keyword>
<feature type="transmembrane region" description="Helical" evidence="8">
    <location>
        <begin position="20"/>
        <end position="37"/>
    </location>
</feature>
<dbReference type="Gene3D" id="3.30.420.270">
    <property type="match status" value="1"/>
</dbReference>
<keyword evidence="3" id="KW-1003">Cell membrane</keyword>
<comment type="similarity">
    <text evidence="2 7">Belongs to the ExbD/TolR family.</text>
</comment>
<dbReference type="OrthoDB" id="9793581at2"/>
<evidence type="ECO:0000313" key="10">
    <source>
        <dbReference type="Proteomes" id="UP000317839"/>
    </source>
</evidence>
<dbReference type="PANTHER" id="PTHR30558:SF13">
    <property type="entry name" value="BIOPOLYMER TRANSPORT PROTEIN EXBD2"/>
    <property type="match status" value="1"/>
</dbReference>
<dbReference type="GO" id="GO:0022857">
    <property type="term" value="F:transmembrane transporter activity"/>
    <property type="evidence" value="ECO:0007669"/>
    <property type="project" value="InterPro"/>
</dbReference>
<keyword evidence="5 8" id="KW-1133">Transmembrane helix</keyword>
<evidence type="ECO:0000256" key="2">
    <source>
        <dbReference type="ARBA" id="ARBA00005811"/>
    </source>
</evidence>
<organism evidence="9 10">
    <name type="scientific">Aliikangiella marina</name>
    <dbReference type="NCBI Taxonomy" id="1712262"/>
    <lineage>
        <taxon>Bacteria</taxon>
        <taxon>Pseudomonadati</taxon>
        <taxon>Pseudomonadota</taxon>
        <taxon>Gammaproteobacteria</taxon>
        <taxon>Oceanospirillales</taxon>
        <taxon>Pleioneaceae</taxon>
        <taxon>Aliikangiella</taxon>
    </lineage>
</organism>
<evidence type="ECO:0000256" key="6">
    <source>
        <dbReference type="ARBA" id="ARBA00023136"/>
    </source>
</evidence>
<evidence type="ECO:0000256" key="7">
    <source>
        <dbReference type="RuleBase" id="RU003879"/>
    </source>
</evidence>
<dbReference type="EMBL" id="VIKR01000002">
    <property type="protein sequence ID" value="TQV74636.1"/>
    <property type="molecule type" value="Genomic_DNA"/>
</dbReference>
<gene>
    <name evidence="9" type="ORF">FLL45_06645</name>
</gene>
<dbReference type="RefSeq" id="WP_142941251.1">
    <property type="nucleotide sequence ID" value="NZ_VIKR01000002.1"/>
</dbReference>
<dbReference type="GO" id="GO:0005886">
    <property type="term" value="C:plasma membrane"/>
    <property type="evidence" value="ECO:0007669"/>
    <property type="project" value="UniProtKB-SubCell"/>
</dbReference>
<evidence type="ECO:0000256" key="5">
    <source>
        <dbReference type="ARBA" id="ARBA00022989"/>
    </source>
</evidence>
<reference evidence="9 10" key="1">
    <citation type="submission" date="2019-06" db="EMBL/GenBank/DDBJ databases">
        <title>Draft genome of Aliikangiella marina GYP-15.</title>
        <authorList>
            <person name="Wang G."/>
        </authorList>
    </citation>
    <scope>NUCLEOTIDE SEQUENCE [LARGE SCALE GENOMIC DNA]</scope>
    <source>
        <strain evidence="9 10">GYP-15</strain>
    </source>
</reference>
<dbReference type="AlphaFoldDB" id="A0A545TBR9"/>
<comment type="subcellular location">
    <subcellularLocation>
        <location evidence="1">Cell membrane</location>
        <topology evidence="1">Single-pass membrane protein</topology>
    </subcellularLocation>
    <subcellularLocation>
        <location evidence="7">Cell membrane</location>
        <topology evidence="7">Single-pass type II membrane protein</topology>
    </subcellularLocation>
</comment>
<protein>
    <submittedName>
        <fullName evidence="9">Biopolymer transporter ExbD</fullName>
    </submittedName>
</protein>
<keyword evidence="6 8" id="KW-0472">Membrane</keyword>
<evidence type="ECO:0000256" key="3">
    <source>
        <dbReference type="ARBA" id="ARBA00022475"/>
    </source>
</evidence>
<evidence type="ECO:0000256" key="1">
    <source>
        <dbReference type="ARBA" id="ARBA00004162"/>
    </source>
</evidence>
<keyword evidence="7" id="KW-0813">Transport</keyword>
<proteinExistence type="inferred from homology"/>
<name>A0A545TBR9_9GAMM</name>
<dbReference type="Proteomes" id="UP000317839">
    <property type="component" value="Unassembled WGS sequence"/>
</dbReference>
<dbReference type="Pfam" id="PF02472">
    <property type="entry name" value="ExbD"/>
    <property type="match status" value="1"/>
</dbReference>
<sequence>MRRQRKQFDDETEVDMTPMLDIVFIMLIFFIVTTSFVKEDGIEIGRPPMNPPPDAPPNPQRPILISIDGNSDITMDGRLIDVEAIQPNVETARAKRPKASVVVMADESAKSGIVVRAVDAATLAGAGQVTVVKPVK</sequence>
<dbReference type="InterPro" id="IPR003400">
    <property type="entry name" value="ExbD"/>
</dbReference>
<keyword evidence="4 7" id="KW-0812">Transmembrane</keyword>